<evidence type="ECO:0000256" key="4">
    <source>
        <dbReference type="ARBA" id="ARBA00022741"/>
    </source>
</evidence>
<protein>
    <recommendedName>
        <fullName evidence="6">ABC transporter domain-containing protein</fullName>
    </recommendedName>
</protein>
<evidence type="ECO:0000256" key="2">
    <source>
        <dbReference type="ARBA" id="ARBA00022448"/>
    </source>
</evidence>
<dbReference type="InterPro" id="IPR027417">
    <property type="entry name" value="P-loop_NTPase"/>
</dbReference>
<evidence type="ECO:0000313" key="8">
    <source>
        <dbReference type="Proteomes" id="UP000016183"/>
    </source>
</evidence>
<dbReference type="GO" id="GO:0005524">
    <property type="term" value="F:ATP binding"/>
    <property type="evidence" value="ECO:0007669"/>
    <property type="project" value="UniProtKB-KW"/>
</dbReference>
<name>M2ATB9_TREDN</name>
<comment type="caution">
    <text evidence="7">The sequence shown here is derived from an EMBL/GenBank/DDBJ whole genome shotgun (WGS) entry which is preliminary data.</text>
</comment>
<dbReference type="PATRIC" id="fig|999437.3.peg.475"/>
<dbReference type="EMBL" id="AGDZ01000014">
    <property type="protein sequence ID" value="EMB26601.1"/>
    <property type="molecule type" value="Genomic_DNA"/>
</dbReference>
<dbReference type="RefSeq" id="WP_010693556.1">
    <property type="nucleotide sequence ID" value="NZ_KB442453.1"/>
</dbReference>
<dbReference type="PROSITE" id="PS50893">
    <property type="entry name" value="ABC_TRANSPORTER_2"/>
    <property type="match status" value="1"/>
</dbReference>
<dbReference type="SUPFAM" id="SSF52540">
    <property type="entry name" value="P-loop containing nucleoside triphosphate hydrolases"/>
    <property type="match status" value="1"/>
</dbReference>
<evidence type="ECO:0000256" key="1">
    <source>
        <dbReference type="ARBA" id="ARBA00005417"/>
    </source>
</evidence>
<dbReference type="Proteomes" id="UP000016183">
    <property type="component" value="Unassembled WGS sequence"/>
</dbReference>
<evidence type="ECO:0000259" key="6">
    <source>
        <dbReference type="PROSITE" id="PS50893"/>
    </source>
</evidence>
<dbReference type="GO" id="GO:0016887">
    <property type="term" value="F:ATP hydrolysis activity"/>
    <property type="evidence" value="ECO:0007669"/>
    <property type="project" value="InterPro"/>
</dbReference>
<dbReference type="PANTHER" id="PTHR42711:SF5">
    <property type="entry name" value="ABC TRANSPORTER ATP-BINDING PROTEIN NATA"/>
    <property type="match status" value="1"/>
</dbReference>
<comment type="similarity">
    <text evidence="1">Belongs to the ABC transporter superfamily.</text>
</comment>
<proteinExistence type="inferred from homology"/>
<dbReference type="InterPro" id="IPR003593">
    <property type="entry name" value="AAA+_ATPase"/>
</dbReference>
<reference evidence="7 8" key="1">
    <citation type="submission" date="2012-01" db="EMBL/GenBank/DDBJ databases">
        <title>The Genome Sequence of Treponema denticola SP33.</title>
        <authorList>
            <consortium name="The Broad Institute Genome Sequencing Platform"/>
            <person name="Earl A."/>
            <person name="Ward D."/>
            <person name="Feldgarden M."/>
            <person name="Gevers D."/>
            <person name="Blanton J.M."/>
            <person name="Fenno C.J."/>
            <person name="Baranova O.V."/>
            <person name="Mathney J."/>
            <person name="Dewhirst F.E."/>
            <person name="Izard J."/>
            <person name="Young S.K."/>
            <person name="Zeng Q."/>
            <person name="Gargeya S."/>
            <person name="Fitzgerald M."/>
            <person name="Haas B."/>
            <person name="Abouelleil A."/>
            <person name="Alvarado L."/>
            <person name="Arachchi H.M."/>
            <person name="Berlin A."/>
            <person name="Chapman S.B."/>
            <person name="Gearin G."/>
            <person name="Goldberg J."/>
            <person name="Griggs A."/>
            <person name="Gujja S."/>
            <person name="Hansen M."/>
            <person name="Heiman D."/>
            <person name="Howarth C."/>
            <person name="Larimer J."/>
            <person name="Lui A."/>
            <person name="MacDonald P.J.P."/>
            <person name="McCowen C."/>
            <person name="Montmayeur A."/>
            <person name="Murphy C."/>
            <person name="Neiman D."/>
            <person name="Pearson M."/>
            <person name="Priest M."/>
            <person name="Roberts A."/>
            <person name="Saif S."/>
            <person name="Shea T."/>
            <person name="Sisk P."/>
            <person name="Stolte C."/>
            <person name="Sykes S."/>
            <person name="Wortman J."/>
            <person name="Nusbaum C."/>
            <person name="Birren B."/>
        </authorList>
    </citation>
    <scope>NUCLEOTIDE SEQUENCE [LARGE SCALE GENOMIC DNA]</scope>
    <source>
        <strain evidence="7 8">SP33</strain>
    </source>
</reference>
<sequence>MSLEQIIYAECLSKKYKMRENYAVEDFSLKLNCGEILGFLGPNGAGKSTIIKMLLGIIKPTSGEVKVFNKNPLKFSYQDKKKLGVFLGGKSNLIYHLPVIETIKLFKTMYKIPNDIYQDNIKKFSDILGCKDFLNNKTATLSLGQKIRAELLCILIYEPSLLILDEPSLGLDIEGKRTLRNILQNLALSKNISIIITTHDILDMQKLCSKIILIANGKKLFEMNRLQLDEYLDKYTSLTTNVELDCKLFDIKKTDETLTGDRRYLLKRNQADSVSKTLAELNANIKYEEPNLEDLLYEYYK</sequence>
<dbReference type="Pfam" id="PF00005">
    <property type="entry name" value="ABC_tran"/>
    <property type="match status" value="1"/>
</dbReference>
<dbReference type="Gene3D" id="3.40.50.300">
    <property type="entry name" value="P-loop containing nucleotide triphosphate hydrolases"/>
    <property type="match status" value="1"/>
</dbReference>
<dbReference type="AlphaFoldDB" id="M2ATB9"/>
<gene>
    <name evidence="7" type="ORF">HMPREF9733_00472</name>
</gene>
<keyword evidence="5" id="KW-0067">ATP-binding</keyword>
<dbReference type="HOGENOM" id="CLU_000604_1_2_12"/>
<evidence type="ECO:0000313" key="7">
    <source>
        <dbReference type="EMBL" id="EMB26601.1"/>
    </source>
</evidence>
<dbReference type="SMART" id="SM00382">
    <property type="entry name" value="AAA"/>
    <property type="match status" value="1"/>
</dbReference>
<dbReference type="InterPro" id="IPR003439">
    <property type="entry name" value="ABC_transporter-like_ATP-bd"/>
</dbReference>
<dbReference type="OrthoDB" id="9801987at2"/>
<dbReference type="PANTHER" id="PTHR42711">
    <property type="entry name" value="ABC TRANSPORTER ATP-BINDING PROTEIN"/>
    <property type="match status" value="1"/>
</dbReference>
<keyword evidence="4" id="KW-0547">Nucleotide-binding</keyword>
<keyword evidence="2" id="KW-0813">Transport</keyword>
<keyword evidence="3" id="KW-0536">Nodulation</keyword>
<dbReference type="InterPro" id="IPR050763">
    <property type="entry name" value="ABC_transporter_ATP-binding"/>
</dbReference>
<feature type="domain" description="ABC transporter" evidence="6">
    <location>
        <begin position="7"/>
        <end position="241"/>
    </location>
</feature>
<evidence type="ECO:0000256" key="3">
    <source>
        <dbReference type="ARBA" id="ARBA00022458"/>
    </source>
</evidence>
<accession>M2ATB9</accession>
<organism evidence="7 8">
    <name type="scientific">Treponema denticola SP33</name>
    <dbReference type="NCBI Taxonomy" id="999437"/>
    <lineage>
        <taxon>Bacteria</taxon>
        <taxon>Pseudomonadati</taxon>
        <taxon>Spirochaetota</taxon>
        <taxon>Spirochaetia</taxon>
        <taxon>Spirochaetales</taxon>
        <taxon>Treponemataceae</taxon>
        <taxon>Treponema</taxon>
    </lineage>
</organism>
<evidence type="ECO:0000256" key="5">
    <source>
        <dbReference type="ARBA" id="ARBA00022840"/>
    </source>
</evidence>